<keyword evidence="3" id="KW-1185">Reference proteome</keyword>
<name>W9DZW0_METTI</name>
<dbReference type="AlphaFoldDB" id="W9DZW0"/>
<keyword evidence="1" id="KW-0472">Membrane</keyword>
<organism evidence="2 3">
    <name type="scientific">Methanolobus tindarius DSM 2278</name>
    <dbReference type="NCBI Taxonomy" id="1090322"/>
    <lineage>
        <taxon>Archaea</taxon>
        <taxon>Methanobacteriati</taxon>
        <taxon>Methanobacteriota</taxon>
        <taxon>Stenosarchaea group</taxon>
        <taxon>Methanomicrobia</taxon>
        <taxon>Methanosarcinales</taxon>
        <taxon>Methanosarcinaceae</taxon>
        <taxon>Methanolobus</taxon>
    </lineage>
</organism>
<feature type="transmembrane region" description="Helical" evidence="1">
    <location>
        <begin position="122"/>
        <end position="143"/>
    </location>
</feature>
<comment type="caution">
    <text evidence="2">The sequence shown here is derived from an EMBL/GenBank/DDBJ whole genome shotgun (WGS) entry which is preliminary data.</text>
</comment>
<feature type="transmembrane region" description="Helical" evidence="1">
    <location>
        <begin position="149"/>
        <end position="173"/>
    </location>
</feature>
<sequence>MSIIGLLTGPSIFDHSFDSSVLSFEVITKIQGEDLVNRIWDYYRCAGHKKIRFEVLTSKKESRYIFHKPDFEVDDIYIVQKVTVFSNKITKKQKFDALEFVFEGLDSEKLQIKANFMVLTPLWFYLWIAISFLVMMYSIDLFYGYSRLILFLGSIFVYLLLVYPAHLITSLIVSNKKKIILTHPETIRYKNDFQKLIQQ</sequence>
<dbReference type="RefSeq" id="WP_023846359.1">
    <property type="nucleotide sequence ID" value="NZ_AZAJ01000001.1"/>
</dbReference>
<gene>
    <name evidence="2" type="ORF">MettiDRAFT_2722</name>
</gene>
<evidence type="ECO:0000256" key="1">
    <source>
        <dbReference type="SAM" id="Phobius"/>
    </source>
</evidence>
<protein>
    <submittedName>
        <fullName evidence="2">Uncharacterized protein</fullName>
    </submittedName>
</protein>
<proteinExistence type="predicted"/>
<evidence type="ECO:0000313" key="3">
    <source>
        <dbReference type="Proteomes" id="UP000019483"/>
    </source>
</evidence>
<dbReference type="Proteomes" id="UP000019483">
    <property type="component" value="Unassembled WGS sequence"/>
</dbReference>
<evidence type="ECO:0000313" key="2">
    <source>
        <dbReference type="EMBL" id="ETA69227.1"/>
    </source>
</evidence>
<keyword evidence="1" id="KW-1133">Transmembrane helix</keyword>
<reference evidence="2 3" key="1">
    <citation type="submission" date="2013-08" db="EMBL/GenBank/DDBJ databases">
        <authorList>
            <consortium name="DOE Joint Genome Institute"/>
            <person name="Eisen J."/>
            <person name="Huntemann M."/>
            <person name="Han J."/>
            <person name="Chen A."/>
            <person name="Kyrpides N."/>
            <person name="Mavromatis K."/>
            <person name="Markowitz V."/>
            <person name="Palaniappan K."/>
            <person name="Ivanova N."/>
            <person name="Schaumberg A."/>
            <person name="Pati A."/>
            <person name="Liolios K."/>
            <person name="Nordberg H.P."/>
            <person name="Cantor M.N."/>
            <person name="Hua S.X."/>
            <person name="Woyke T."/>
        </authorList>
    </citation>
    <scope>NUCLEOTIDE SEQUENCE [LARGE SCALE GENOMIC DNA]</scope>
    <source>
        <strain evidence="2 3">DSM 2278</strain>
    </source>
</reference>
<keyword evidence="1" id="KW-0812">Transmembrane</keyword>
<dbReference type="EMBL" id="AZAJ01000001">
    <property type="protein sequence ID" value="ETA69227.1"/>
    <property type="molecule type" value="Genomic_DNA"/>
</dbReference>
<accession>W9DZW0</accession>